<comment type="caution">
    <text evidence="1">The sequence shown here is derived from an EMBL/GenBank/DDBJ whole genome shotgun (WGS) entry which is preliminary data.</text>
</comment>
<protein>
    <submittedName>
        <fullName evidence="1">Uncharacterized protein</fullName>
    </submittedName>
</protein>
<keyword evidence="2" id="KW-1185">Reference proteome</keyword>
<sequence length="87" mass="10237">MSRDSPCNAVRFLLPSETPCLPADPASPTLPNVSHHEIRVSVPTCFVVADHLLRVRHHRRMLQETRRNQRMHQTHRLQQQRCVCLHW</sequence>
<evidence type="ECO:0000313" key="2">
    <source>
        <dbReference type="Proteomes" id="UP000887116"/>
    </source>
</evidence>
<dbReference type="EMBL" id="BMAO01000266">
    <property type="protein sequence ID" value="GFQ65630.1"/>
    <property type="molecule type" value="Genomic_DNA"/>
</dbReference>
<dbReference type="AlphaFoldDB" id="A0A8X6K5T1"/>
<evidence type="ECO:0000313" key="1">
    <source>
        <dbReference type="EMBL" id="GFQ65630.1"/>
    </source>
</evidence>
<organism evidence="1 2">
    <name type="scientific">Trichonephila clavata</name>
    <name type="common">Joro spider</name>
    <name type="synonym">Nephila clavata</name>
    <dbReference type="NCBI Taxonomy" id="2740835"/>
    <lineage>
        <taxon>Eukaryota</taxon>
        <taxon>Metazoa</taxon>
        <taxon>Ecdysozoa</taxon>
        <taxon>Arthropoda</taxon>
        <taxon>Chelicerata</taxon>
        <taxon>Arachnida</taxon>
        <taxon>Araneae</taxon>
        <taxon>Araneomorphae</taxon>
        <taxon>Entelegynae</taxon>
        <taxon>Araneoidea</taxon>
        <taxon>Nephilidae</taxon>
        <taxon>Trichonephila</taxon>
    </lineage>
</organism>
<accession>A0A8X6K5T1</accession>
<gene>
    <name evidence="1" type="ORF">TNCT_215731</name>
</gene>
<name>A0A8X6K5T1_TRICU</name>
<reference evidence="1" key="1">
    <citation type="submission" date="2020-07" db="EMBL/GenBank/DDBJ databases">
        <title>Multicomponent nature underlies the extraordinary mechanical properties of spider dragline silk.</title>
        <authorList>
            <person name="Kono N."/>
            <person name="Nakamura H."/>
            <person name="Mori M."/>
            <person name="Yoshida Y."/>
            <person name="Ohtoshi R."/>
            <person name="Malay A.D."/>
            <person name="Moran D.A.P."/>
            <person name="Tomita M."/>
            <person name="Numata K."/>
            <person name="Arakawa K."/>
        </authorList>
    </citation>
    <scope>NUCLEOTIDE SEQUENCE</scope>
</reference>
<dbReference type="Proteomes" id="UP000887116">
    <property type="component" value="Unassembled WGS sequence"/>
</dbReference>
<proteinExistence type="predicted"/>